<feature type="transmembrane region" description="Helical" evidence="3">
    <location>
        <begin position="12"/>
        <end position="30"/>
    </location>
</feature>
<accession>D7G2Q7</accession>
<dbReference type="PANTHER" id="PTHR43096">
    <property type="entry name" value="DNAJ HOMOLOG 1, MITOCHONDRIAL-RELATED"/>
    <property type="match status" value="1"/>
</dbReference>
<feature type="region of interest" description="Disordered" evidence="2">
    <location>
        <begin position="271"/>
        <end position="293"/>
    </location>
</feature>
<name>D7G2Q7_ECTSI</name>
<evidence type="ECO:0000256" key="1">
    <source>
        <dbReference type="ARBA" id="ARBA00023186"/>
    </source>
</evidence>
<dbReference type="Pfam" id="PF00226">
    <property type="entry name" value="DnaJ"/>
    <property type="match status" value="1"/>
</dbReference>
<dbReference type="CDD" id="cd06257">
    <property type="entry name" value="DnaJ"/>
    <property type="match status" value="1"/>
</dbReference>
<dbReference type="PROSITE" id="PS50076">
    <property type="entry name" value="DNAJ_2"/>
    <property type="match status" value="1"/>
</dbReference>
<feature type="transmembrane region" description="Helical" evidence="3">
    <location>
        <begin position="333"/>
        <end position="349"/>
    </location>
</feature>
<dbReference type="OMA" id="FMNGCRS"/>
<reference evidence="5 6" key="1">
    <citation type="journal article" date="2010" name="Nature">
        <title>The Ectocarpus genome and the independent evolution of multicellularity in brown algae.</title>
        <authorList>
            <person name="Cock J.M."/>
            <person name="Sterck L."/>
            <person name="Rouze P."/>
            <person name="Scornet D."/>
            <person name="Allen A.E."/>
            <person name="Amoutzias G."/>
            <person name="Anthouard V."/>
            <person name="Artiguenave F."/>
            <person name="Aury J.M."/>
            <person name="Badger J.H."/>
            <person name="Beszteri B."/>
            <person name="Billiau K."/>
            <person name="Bonnet E."/>
            <person name="Bothwell J.H."/>
            <person name="Bowler C."/>
            <person name="Boyen C."/>
            <person name="Brownlee C."/>
            <person name="Carrano C.J."/>
            <person name="Charrier B."/>
            <person name="Cho G.Y."/>
            <person name="Coelho S.M."/>
            <person name="Collen J."/>
            <person name="Corre E."/>
            <person name="Da Silva C."/>
            <person name="Delage L."/>
            <person name="Delaroque N."/>
            <person name="Dittami S.M."/>
            <person name="Doulbeau S."/>
            <person name="Elias M."/>
            <person name="Farnham G."/>
            <person name="Gachon C.M."/>
            <person name="Gschloessl B."/>
            <person name="Heesch S."/>
            <person name="Jabbari K."/>
            <person name="Jubin C."/>
            <person name="Kawai H."/>
            <person name="Kimura K."/>
            <person name="Kloareg B."/>
            <person name="Kupper F.C."/>
            <person name="Lang D."/>
            <person name="Le Bail A."/>
            <person name="Leblanc C."/>
            <person name="Lerouge P."/>
            <person name="Lohr M."/>
            <person name="Lopez P.J."/>
            <person name="Martens C."/>
            <person name="Maumus F."/>
            <person name="Michel G."/>
            <person name="Miranda-Saavedra D."/>
            <person name="Morales J."/>
            <person name="Moreau H."/>
            <person name="Motomura T."/>
            <person name="Nagasato C."/>
            <person name="Napoli C.A."/>
            <person name="Nelson D.R."/>
            <person name="Nyvall-Collen P."/>
            <person name="Peters A.F."/>
            <person name="Pommier C."/>
            <person name="Potin P."/>
            <person name="Poulain J."/>
            <person name="Quesneville H."/>
            <person name="Read B."/>
            <person name="Rensing S.A."/>
            <person name="Ritter A."/>
            <person name="Rousvoal S."/>
            <person name="Samanta M."/>
            <person name="Samson G."/>
            <person name="Schroeder D.C."/>
            <person name="Segurens B."/>
            <person name="Strittmatter M."/>
            <person name="Tonon T."/>
            <person name="Tregear J.W."/>
            <person name="Valentin K."/>
            <person name="von Dassow P."/>
            <person name="Yamagishi T."/>
            <person name="Van de Peer Y."/>
            <person name="Wincker P."/>
        </authorList>
    </citation>
    <scope>NUCLEOTIDE SEQUENCE [LARGE SCALE GENOMIC DNA]</scope>
    <source>
        <strain evidence="6">Ec32 / CCAP1310/4</strain>
    </source>
</reference>
<dbReference type="InterPro" id="IPR036869">
    <property type="entry name" value="J_dom_sf"/>
</dbReference>
<organism evidence="5 6">
    <name type="scientific">Ectocarpus siliculosus</name>
    <name type="common">Brown alga</name>
    <name type="synonym">Conferva siliculosa</name>
    <dbReference type="NCBI Taxonomy" id="2880"/>
    <lineage>
        <taxon>Eukaryota</taxon>
        <taxon>Sar</taxon>
        <taxon>Stramenopiles</taxon>
        <taxon>Ochrophyta</taxon>
        <taxon>PX clade</taxon>
        <taxon>Phaeophyceae</taxon>
        <taxon>Ectocarpales</taxon>
        <taxon>Ectocarpaceae</taxon>
        <taxon>Ectocarpus</taxon>
    </lineage>
</organism>
<protein>
    <submittedName>
        <fullName evidence="5">Heat shock protein 40 like protein/ DnaJ domain containing protein</fullName>
    </submittedName>
</protein>
<dbReference type="EMBL" id="FN649748">
    <property type="protein sequence ID" value="CBJ26882.1"/>
    <property type="molecule type" value="Genomic_DNA"/>
</dbReference>
<dbReference type="InterPro" id="IPR001623">
    <property type="entry name" value="DnaJ_domain"/>
</dbReference>
<dbReference type="InParanoid" id="D7G2Q7"/>
<dbReference type="AlphaFoldDB" id="D7G2Q7"/>
<dbReference type="STRING" id="2880.D7G2Q7"/>
<keyword evidence="1" id="KW-0143">Chaperone</keyword>
<dbReference type="GO" id="GO:0042026">
    <property type="term" value="P:protein refolding"/>
    <property type="evidence" value="ECO:0007669"/>
    <property type="project" value="TreeGrafter"/>
</dbReference>
<evidence type="ECO:0000256" key="2">
    <source>
        <dbReference type="SAM" id="MobiDB-lite"/>
    </source>
</evidence>
<dbReference type="PRINTS" id="PR00625">
    <property type="entry name" value="JDOMAIN"/>
</dbReference>
<dbReference type="SUPFAM" id="SSF46565">
    <property type="entry name" value="Chaperone J-domain"/>
    <property type="match status" value="1"/>
</dbReference>
<dbReference type="GO" id="GO:0005737">
    <property type="term" value="C:cytoplasm"/>
    <property type="evidence" value="ECO:0007669"/>
    <property type="project" value="TreeGrafter"/>
</dbReference>
<gene>
    <name evidence="5" type="ORF">Esi_0048_0107</name>
</gene>
<keyword evidence="6" id="KW-1185">Reference proteome</keyword>
<dbReference type="Gene3D" id="1.10.287.110">
    <property type="entry name" value="DnaJ domain"/>
    <property type="match status" value="1"/>
</dbReference>
<keyword evidence="5" id="KW-0346">Stress response</keyword>
<keyword evidence="3" id="KW-0812">Transmembrane</keyword>
<evidence type="ECO:0000256" key="3">
    <source>
        <dbReference type="SAM" id="Phobius"/>
    </source>
</evidence>
<dbReference type="GO" id="GO:0051082">
    <property type="term" value="F:unfolded protein binding"/>
    <property type="evidence" value="ECO:0007669"/>
    <property type="project" value="TreeGrafter"/>
</dbReference>
<feature type="transmembrane region" description="Helical" evidence="3">
    <location>
        <begin position="144"/>
        <end position="162"/>
    </location>
</feature>
<proteinExistence type="predicted"/>
<keyword evidence="3" id="KW-0472">Membrane</keyword>
<dbReference type="EMBL" id="FN648685">
    <property type="protein sequence ID" value="CBJ26882.1"/>
    <property type="molecule type" value="Genomic_DNA"/>
</dbReference>
<feature type="domain" description="J" evidence="4">
    <location>
        <begin position="65"/>
        <end position="129"/>
    </location>
</feature>
<evidence type="ECO:0000313" key="5">
    <source>
        <dbReference type="EMBL" id="CBJ26882.1"/>
    </source>
</evidence>
<dbReference type="PANTHER" id="PTHR43096:SF52">
    <property type="entry name" value="DNAJ HOMOLOG 1, MITOCHONDRIAL-RELATED"/>
    <property type="match status" value="1"/>
</dbReference>
<dbReference type="Proteomes" id="UP000002630">
    <property type="component" value="Linkage Group LG23"/>
</dbReference>
<dbReference type="OrthoDB" id="552049at2759"/>
<keyword evidence="3" id="KW-1133">Transmembrane helix</keyword>
<feature type="transmembrane region" description="Helical" evidence="3">
    <location>
        <begin position="39"/>
        <end position="57"/>
    </location>
</feature>
<evidence type="ECO:0000259" key="4">
    <source>
        <dbReference type="PROSITE" id="PS50076"/>
    </source>
</evidence>
<sequence>MSDTAESAGALGTLFFYVMFVHPVCAWILAPKRFPKDRAIVYAIAFLATIAIGKMALENAERGPNFYQLLGVRRGSSAIEIKRAYRQLSLELHPDKNPSQDAADMFSKIQAAQEILMDSEKREIYDKLGPEAATSKHPFNENTMLIEMAIWYITWGVLAYVMTLGKANRQARDWVFTGQIVMLAVEVAIVTTPGGDGVLPSWLFPHMAEYEVVWILHSIFPAYMNGCRSLGSHLFVDVDQQTRDMLLALRAGHQDVLVVLRDIQGSINSLGSSGGGARLTNSSSGGSAGPRAIPAKASAVGKLRELEEKLTRNGTGVDAVAAEIKDSGKSSGNMQWLLVGIWVVFYFFVNNGGS</sequence>
<dbReference type="SMART" id="SM00271">
    <property type="entry name" value="DnaJ"/>
    <property type="match status" value="1"/>
</dbReference>
<evidence type="ECO:0000313" key="6">
    <source>
        <dbReference type="Proteomes" id="UP000002630"/>
    </source>
</evidence>
<dbReference type="eggNOG" id="KOG0712">
    <property type="taxonomic scope" value="Eukaryota"/>
</dbReference>